<organism evidence="3 4">
    <name type="scientific">Myriangium duriaei CBS 260.36</name>
    <dbReference type="NCBI Taxonomy" id="1168546"/>
    <lineage>
        <taxon>Eukaryota</taxon>
        <taxon>Fungi</taxon>
        <taxon>Dikarya</taxon>
        <taxon>Ascomycota</taxon>
        <taxon>Pezizomycotina</taxon>
        <taxon>Dothideomycetes</taxon>
        <taxon>Dothideomycetidae</taxon>
        <taxon>Myriangiales</taxon>
        <taxon>Myriangiaceae</taxon>
        <taxon>Myriangium</taxon>
    </lineage>
</organism>
<dbReference type="EMBL" id="ML996084">
    <property type="protein sequence ID" value="KAF2154271.1"/>
    <property type="molecule type" value="Genomic_DNA"/>
</dbReference>
<protein>
    <recommendedName>
        <fullName evidence="2">FHA domain-containing protein</fullName>
    </recommendedName>
</protein>
<feature type="compositionally biased region" description="Basic and acidic residues" evidence="1">
    <location>
        <begin position="37"/>
        <end position="48"/>
    </location>
</feature>
<feature type="compositionally biased region" description="Low complexity" evidence="1">
    <location>
        <begin position="198"/>
        <end position="215"/>
    </location>
</feature>
<name>A0A9P4MP18_9PEZI</name>
<dbReference type="PROSITE" id="PS50006">
    <property type="entry name" value="FHA_DOMAIN"/>
    <property type="match status" value="1"/>
</dbReference>
<evidence type="ECO:0000313" key="4">
    <source>
        <dbReference type="Proteomes" id="UP000799439"/>
    </source>
</evidence>
<feature type="compositionally biased region" description="Acidic residues" evidence="1">
    <location>
        <begin position="317"/>
        <end position="329"/>
    </location>
</feature>
<feature type="region of interest" description="Disordered" evidence="1">
    <location>
        <begin position="198"/>
        <end position="246"/>
    </location>
</feature>
<proteinExistence type="predicted"/>
<dbReference type="InterPro" id="IPR000253">
    <property type="entry name" value="FHA_dom"/>
</dbReference>
<reference evidence="3" key="1">
    <citation type="journal article" date="2020" name="Stud. Mycol.">
        <title>101 Dothideomycetes genomes: a test case for predicting lifestyles and emergence of pathogens.</title>
        <authorList>
            <person name="Haridas S."/>
            <person name="Albert R."/>
            <person name="Binder M."/>
            <person name="Bloem J."/>
            <person name="Labutti K."/>
            <person name="Salamov A."/>
            <person name="Andreopoulos B."/>
            <person name="Baker S."/>
            <person name="Barry K."/>
            <person name="Bills G."/>
            <person name="Bluhm B."/>
            <person name="Cannon C."/>
            <person name="Castanera R."/>
            <person name="Culley D."/>
            <person name="Daum C."/>
            <person name="Ezra D."/>
            <person name="Gonzalez J."/>
            <person name="Henrissat B."/>
            <person name="Kuo A."/>
            <person name="Liang C."/>
            <person name="Lipzen A."/>
            <person name="Lutzoni F."/>
            <person name="Magnuson J."/>
            <person name="Mondo S."/>
            <person name="Nolan M."/>
            <person name="Ohm R."/>
            <person name="Pangilinan J."/>
            <person name="Park H.-J."/>
            <person name="Ramirez L."/>
            <person name="Alfaro M."/>
            <person name="Sun H."/>
            <person name="Tritt A."/>
            <person name="Yoshinaga Y."/>
            <person name="Zwiers L.-H."/>
            <person name="Turgeon B."/>
            <person name="Goodwin S."/>
            <person name="Spatafora J."/>
            <person name="Crous P."/>
            <person name="Grigoriev I."/>
        </authorList>
    </citation>
    <scope>NUCLEOTIDE SEQUENCE</scope>
    <source>
        <strain evidence="3">CBS 260.36</strain>
    </source>
</reference>
<feature type="region of interest" description="Disordered" evidence="1">
    <location>
        <begin position="415"/>
        <end position="435"/>
    </location>
</feature>
<gene>
    <name evidence="3" type="ORF">K461DRAFT_277376</name>
</gene>
<evidence type="ECO:0000313" key="3">
    <source>
        <dbReference type="EMBL" id="KAF2154271.1"/>
    </source>
</evidence>
<sequence>MDAQNIQSSPPRAPSLLPAFEPLSSSPGGMLPRLSKRKYDEHARDDRAYYPTPVPTSSTGMLPSSPRPGLHRTVSALSERAPLGAVPSLDVPSTGEPVLMGRSSNSSDYQLSANRLISRVHVRATYHAPADNRPDGEILVECLGWNGCKIHYRGQAVDLAKGESFISDKPMAQIMVDVQDTRVLLIWPRADAAAAVADLSRDSSPSPSRSPFQSPSKRRALDRDVLASSPPPMCMKIRSPKSLSPRNLVDTTFESTFIASQPSNDADAVQVYEDSDSIDEFPRDATPTPGGREAGHLDEKPAILAKTDSMDSGNLSDPEELSEHDEENDPVVYSFGPFGENLLDKFSSFNSTASPSTANDDARSASNPLRIKLIHSAGASPRYFRESPVKNHVVNQLAYSRVHSLPLSTIFSNVPSEMKRPKSSTEKPESTVRSQAPMTRMELKTLMSKIPCIGQINREGKDAAGQPLEDEFYYLPDLDEDVSRQAAVSIGRPPMRNVRKQHKQYFWKPPK</sequence>
<comment type="caution">
    <text evidence="3">The sequence shown here is derived from an EMBL/GenBank/DDBJ whole genome shotgun (WGS) entry which is preliminary data.</text>
</comment>
<accession>A0A9P4MP18</accession>
<feature type="compositionally biased region" description="Low complexity" evidence="1">
    <location>
        <begin position="8"/>
        <end position="19"/>
    </location>
</feature>
<dbReference type="CDD" id="cd22699">
    <property type="entry name" value="FHA_PLM2-like"/>
    <property type="match status" value="1"/>
</dbReference>
<dbReference type="Proteomes" id="UP000799439">
    <property type="component" value="Unassembled WGS sequence"/>
</dbReference>
<evidence type="ECO:0000256" key="1">
    <source>
        <dbReference type="SAM" id="MobiDB-lite"/>
    </source>
</evidence>
<keyword evidence="4" id="KW-1185">Reference proteome</keyword>
<feature type="region of interest" description="Disordered" evidence="1">
    <location>
        <begin position="1"/>
        <end position="71"/>
    </location>
</feature>
<dbReference type="OrthoDB" id="5348546at2759"/>
<dbReference type="AlphaFoldDB" id="A0A9P4MP18"/>
<feature type="region of interest" description="Disordered" evidence="1">
    <location>
        <begin position="275"/>
        <end position="334"/>
    </location>
</feature>
<evidence type="ECO:0000259" key="2">
    <source>
        <dbReference type="PROSITE" id="PS50006"/>
    </source>
</evidence>
<feature type="compositionally biased region" description="Basic and acidic residues" evidence="1">
    <location>
        <begin position="417"/>
        <end position="430"/>
    </location>
</feature>
<feature type="domain" description="FHA" evidence="2">
    <location>
        <begin position="98"/>
        <end position="155"/>
    </location>
</feature>